<evidence type="ECO:0000313" key="2">
    <source>
        <dbReference type="Proteomes" id="UP000193387"/>
    </source>
</evidence>
<comment type="caution">
    <text evidence="1">The sequence shown here is derived from an EMBL/GenBank/DDBJ whole genome shotgun (WGS) entry which is preliminary data.</text>
</comment>
<gene>
    <name evidence="1" type="ORF">AWC23_06140</name>
</gene>
<organism evidence="1 2">
    <name type="scientific">Mycobacterium saskatchewanense</name>
    <dbReference type="NCBI Taxonomy" id="220927"/>
    <lineage>
        <taxon>Bacteria</taxon>
        <taxon>Bacillati</taxon>
        <taxon>Actinomycetota</taxon>
        <taxon>Actinomycetes</taxon>
        <taxon>Mycobacteriales</taxon>
        <taxon>Mycobacteriaceae</taxon>
        <taxon>Mycobacterium</taxon>
        <taxon>Mycobacterium simiae complex</taxon>
    </lineage>
</organism>
<protein>
    <submittedName>
        <fullName evidence="1">Uncharacterized protein</fullName>
    </submittedName>
</protein>
<dbReference type="AlphaFoldDB" id="A0AAJ3NU24"/>
<evidence type="ECO:0000313" key="1">
    <source>
        <dbReference type="EMBL" id="ORW74085.1"/>
    </source>
</evidence>
<accession>A0AAJ3NU24</accession>
<dbReference type="EMBL" id="LQPR01000011">
    <property type="protein sequence ID" value="ORW74085.1"/>
    <property type="molecule type" value="Genomic_DNA"/>
</dbReference>
<proteinExistence type="predicted"/>
<sequence>MAMLVTSGSDWLMFCMAASCVLPTHWFSASCVARSCWKASDALTILAEICCRAAPLPLSRVPEAPWKSLSMEVNDTPVKSSTATAAGLLVVPVMSCSSSCEVVSDETSLFVRLSNKLQSAPGVFCGSLPELIMSSICSAVSAFLW</sequence>
<reference evidence="1 2" key="1">
    <citation type="submission" date="2016-01" db="EMBL/GenBank/DDBJ databases">
        <title>The new phylogeny of the genus Mycobacterium.</title>
        <authorList>
            <person name="Tarcisio F."/>
            <person name="Conor M."/>
            <person name="Antonella G."/>
            <person name="Elisabetta G."/>
            <person name="Giulia F.S."/>
            <person name="Sara T."/>
            <person name="Anna F."/>
            <person name="Clotilde B."/>
            <person name="Roberto B."/>
            <person name="Veronica D.S."/>
            <person name="Fabio R."/>
            <person name="Monica P."/>
            <person name="Olivier J."/>
            <person name="Enrico T."/>
            <person name="Nicola S."/>
        </authorList>
    </citation>
    <scope>NUCLEOTIDE SEQUENCE [LARGE SCALE GENOMIC DNA]</scope>
    <source>
        <strain evidence="1 2">DSM 44616</strain>
    </source>
</reference>
<name>A0AAJ3NU24_9MYCO</name>
<dbReference type="Proteomes" id="UP000193387">
    <property type="component" value="Unassembled WGS sequence"/>
</dbReference>
<keyword evidence="2" id="KW-1185">Reference proteome</keyword>